<name>A0A1B8ZL39_9FLAO</name>
<dbReference type="EMBL" id="MAYH01000023">
    <property type="protein sequence ID" value="OCA72321.1"/>
    <property type="molecule type" value="Genomic_DNA"/>
</dbReference>
<dbReference type="Pfam" id="PF07676">
    <property type="entry name" value="PD40"/>
    <property type="match status" value="2"/>
</dbReference>
<gene>
    <name evidence="1" type="ORF">BBI01_09310</name>
</gene>
<sequence>MKIGISLIAVLFTTSFISGQKTEVVSPHLDKFQNIREFYITPDENEAYFTVQSPGQDLSQIVYVKNKKWKDPILLPFCDGYSYLEPFLSNDGKRLYFASDRPKYESEMKKSDFDIWYVERENRNEKWSKPINMGPNVNSENNEFYPTLSDNNNLYFTMEAKSGLGKDDIYYCKWNGKEYSQPVLLNNNINSDGYEFNAFISKDENILIYTKYNAKDGLGSGDLYLAKKDNSGEWQKAQNMGNSINTKYMEYCPFYNNQTGTLYFTSRRNSLTPNKFKSLEDFQGYISSGENGLSKIYKTVIKL</sequence>
<dbReference type="AlphaFoldDB" id="A0A1B8ZL39"/>
<evidence type="ECO:0000313" key="1">
    <source>
        <dbReference type="EMBL" id="OCA72321.1"/>
    </source>
</evidence>
<reference evidence="1 2" key="1">
    <citation type="submission" date="2016-07" db="EMBL/GenBank/DDBJ databases">
        <authorList>
            <person name="Jeong J.-J."/>
            <person name="Kim D.W."/>
            <person name="Sang M.K."/>
            <person name="Choi I.-G."/>
            <person name="Kim K.D."/>
        </authorList>
    </citation>
    <scope>NUCLEOTIDE SEQUENCE [LARGE SCALE GENOMIC DNA]</scope>
    <source>
        <strain evidence="1 2">UTM-3</strain>
    </source>
</reference>
<protein>
    <recommendedName>
        <fullName evidence="3">Exo-alpha-sialidase</fullName>
    </recommendedName>
</protein>
<dbReference type="RefSeq" id="WP_065394545.1">
    <property type="nucleotide sequence ID" value="NZ_MAYH01000023.1"/>
</dbReference>
<keyword evidence="2" id="KW-1185">Reference proteome</keyword>
<dbReference type="Gene3D" id="2.120.10.30">
    <property type="entry name" value="TolB, C-terminal domain"/>
    <property type="match status" value="1"/>
</dbReference>
<dbReference type="SUPFAM" id="SSF82171">
    <property type="entry name" value="DPP6 N-terminal domain-like"/>
    <property type="match status" value="1"/>
</dbReference>
<proteinExistence type="predicted"/>
<dbReference type="InterPro" id="IPR011042">
    <property type="entry name" value="6-blade_b-propeller_TolB-like"/>
</dbReference>
<dbReference type="Proteomes" id="UP000092651">
    <property type="component" value="Unassembled WGS sequence"/>
</dbReference>
<dbReference type="InterPro" id="IPR011659">
    <property type="entry name" value="WD40"/>
</dbReference>
<dbReference type="OrthoDB" id="9809364at2"/>
<organism evidence="1 2">
    <name type="scientific">Chryseobacterium artocarpi</name>
    <dbReference type="NCBI Taxonomy" id="1414727"/>
    <lineage>
        <taxon>Bacteria</taxon>
        <taxon>Pseudomonadati</taxon>
        <taxon>Bacteroidota</taxon>
        <taxon>Flavobacteriia</taxon>
        <taxon>Flavobacteriales</taxon>
        <taxon>Weeksellaceae</taxon>
        <taxon>Chryseobacterium group</taxon>
        <taxon>Chryseobacterium</taxon>
    </lineage>
</organism>
<evidence type="ECO:0000313" key="2">
    <source>
        <dbReference type="Proteomes" id="UP000092651"/>
    </source>
</evidence>
<accession>A0A1B8ZL39</accession>
<evidence type="ECO:0008006" key="3">
    <source>
        <dbReference type="Google" id="ProtNLM"/>
    </source>
</evidence>
<comment type="caution">
    <text evidence="1">The sequence shown here is derived from an EMBL/GenBank/DDBJ whole genome shotgun (WGS) entry which is preliminary data.</text>
</comment>